<organism evidence="3 4">
    <name type="scientific">Fluctibacter halophilus</name>
    <dbReference type="NCBI Taxonomy" id="226011"/>
    <lineage>
        <taxon>Bacteria</taxon>
        <taxon>Pseudomonadati</taxon>
        <taxon>Pseudomonadota</taxon>
        <taxon>Gammaproteobacteria</taxon>
        <taxon>Alteromonadales</taxon>
        <taxon>Alteromonadaceae</taxon>
        <taxon>Fluctibacter</taxon>
    </lineage>
</organism>
<feature type="domain" description="CASTOR ACT" evidence="2">
    <location>
        <begin position="76"/>
        <end position="130"/>
    </location>
</feature>
<dbReference type="EMBL" id="JAJEWP010000001">
    <property type="protein sequence ID" value="MCC2615274.1"/>
    <property type="molecule type" value="Genomic_DNA"/>
</dbReference>
<evidence type="ECO:0000313" key="4">
    <source>
        <dbReference type="Proteomes" id="UP001520878"/>
    </source>
</evidence>
<gene>
    <name evidence="3" type="ORF">LJ739_03350</name>
</gene>
<name>A0ABS8G451_9ALTE</name>
<evidence type="ECO:0000259" key="2">
    <source>
        <dbReference type="Pfam" id="PF13840"/>
    </source>
</evidence>
<dbReference type="Gene3D" id="3.30.2130.10">
    <property type="entry name" value="VC0802-like"/>
    <property type="match status" value="1"/>
</dbReference>
<dbReference type="InterPro" id="IPR018717">
    <property type="entry name" value="DUF2241"/>
</dbReference>
<accession>A0ABS8G451</accession>
<proteinExistence type="predicted"/>
<dbReference type="InterPro" id="IPR045865">
    <property type="entry name" value="ACT-like_dom_sf"/>
</dbReference>
<dbReference type="PANTHER" id="PTHR39199:SF1">
    <property type="entry name" value="BLR5128 PROTEIN"/>
    <property type="match status" value="1"/>
</dbReference>
<dbReference type="RefSeq" id="WP_229157181.1">
    <property type="nucleotide sequence ID" value="NZ_JAJEWP010000001.1"/>
</dbReference>
<evidence type="ECO:0000259" key="1">
    <source>
        <dbReference type="Pfam" id="PF10000"/>
    </source>
</evidence>
<evidence type="ECO:0000313" key="3">
    <source>
        <dbReference type="EMBL" id="MCC2615274.1"/>
    </source>
</evidence>
<comment type="caution">
    <text evidence="3">The sequence shown here is derived from an EMBL/GenBank/DDBJ whole genome shotgun (WGS) entry which is preliminary data.</text>
</comment>
<reference evidence="3 4" key="1">
    <citation type="submission" date="2021-10" db="EMBL/GenBank/DDBJ databases">
        <title>Draft genome of Aestuariibacter halophilus JC2043.</title>
        <authorList>
            <person name="Emsley S.A."/>
            <person name="Pfannmuller K.M."/>
            <person name="Ushijima B."/>
            <person name="Saw J.H."/>
            <person name="Videau P."/>
        </authorList>
    </citation>
    <scope>NUCLEOTIDE SEQUENCE [LARGE SCALE GENOMIC DNA]</scope>
    <source>
        <strain evidence="3 4">JC2043</strain>
    </source>
</reference>
<sequence length="136" mass="14738">MSGITDLTRLLKELSPQLDPQRYVYACMPDTPENWLQLCQSQPLAVMREQEGLTAVLSLQQASALNVDGSNPLRRITLTVHSSLEAVGLTAAVARALAAQGISANMLAAFYHDHVMVADKDAQAAMRCLAELSTTR</sequence>
<protein>
    <submittedName>
        <fullName evidence="3">ACT domain-containing protein</fullName>
    </submittedName>
</protein>
<dbReference type="Pfam" id="PF10000">
    <property type="entry name" value="ACT_3"/>
    <property type="match status" value="1"/>
</dbReference>
<feature type="domain" description="DUF2241" evidence="1">
    <location>
        <begin position="2"/>
        <end position="73"/>
    </location>
</feature>
<dbReference type="InterPro" id="IPR027795">
    <property type="entry name" value="CASTOR_ACT_dom"/>
</dbReference>
<keyword evidence="4" id="KW-1185">Reference proteome</keyword>
<dbReference type="PANTHER" id="PTHR39199">
    <property type="entry name" value="BLR5128 PROTEIN"/>
    <property type="match status" value="1"/>
</dbReference>
<dbReference type="SUPFAM" id="SSF55021">
    <property type="entry name" value="ACT-like"/>
    <property type="match status" value="2"/>
</dbReference>
<dbReference type="Proteomes" id="UP001520878">
    <property type="component" value="Unassembled WGS sequence"/>
</dbReference>
<dbReference type="Pfam" id="PF13840">
    <property type="entry name" value="ACT_7"/>
    <property type="match status" value="1"/>
</dbReference>